<dbReference type="KEGG" id="msb:LJ00_18485"/>
<evidence type="ECO:0000313" key="2">
    <source>
        <dbReference type="Proteomes" id="UP000000757"/>
    </source>
</evidence>
<dbReference type="KEGG" id="msm:MSMEG_3720"/>
<dbReference type="OrthoDB" id="3629606at2"/>
<name>A0QYN2_MYCS2</name>
<dbReference type="STRING" id="246196.MSMEG_3720"/>
<reference evidence="1 2" key="1">
    <citation type="submission" date="2006-10" db="EMBL/GenBank/DDBJ databases">
        <authorList>
            <person name="Fleischmann R.D."/>
            <person name="Dodson R.J."/>
            <person name="Haft D.H."/>
            <person name="Merkel J.S."/>
            <person name="Nelson W.C."/>
            <person name="Fraser C.M."/>
        </authorList>
    </citation>
    <scope>NUCLEOTIDE SEQUENCE [LARGE SCALE GENOMIC DNA]</scope>
    <source>
        <strain evidence="2">ATCC 700084 / mc(2)155</strain>
    </source>
</reference>
<keyword evidence="2" id="KW-1185">Reference proteome</keyword>
<sequence>MNSATDQLRELDDNSGRPPCYHCGESYNSVDAHRHTEPVSCDVCPRCQGMPACYTCRNMYCACEVHQH</sequence>
<dbReference type="PATRIC" id="fig|246196.57.peg.3721"/>
<dbReference type="AlphaFoldDB" id="A0QYN2"/>
<gene>
    <name evidence="1" type="ordered locus">MSMEG_3720</name>
</gene>
<evidence type="ECO:0000313" key="1">
    <source>
        <dbReference type="EMBL" id="ABK69546.1"/>
    </source>
</evidence>
<organism evidence="1 2">
    <name type="scientific">Mycolicibacterium smegmatis (strain ATCC 700084 / mc(2)155)</name>
    <name type="common">Mycobacterium smegmatis</name>
    <dbReference type="NCBI Taxonomy" id="246196"/>
    <lineage>
        <taxon>Bacteria</taxon>
        <taxon>Bacillati</taxon>
        <taxon>Actinomycetota</taxon>
        <taxon>Actinomycetes</taxon>
        <taxon>Mycobacteriales</taxon>
        <taxon>Mycobacteriaceae</taxon>
        <taxon>Mycolicibacterium</taxon>
    </lineage>
</organism>
<accession>A0QYN2</accession>
<dbReference type="EMBL" id="CP000480">
    <property type="protein sequence ID" value="ABK69546.1"/>
    <property type="molecule type" value="Genomic_DNA"/>
</dbReference>
<protein>
    <submittedName>
        <fullName evidence="1">Recombination activating protein 1</fullName>
    </submittedName>
</protein>
<proteinExistence type="predicted"/>
<dbReference type="Proteomes" id="UP000000757">
    <property type="component" value="Chromosome"/>
</dbReference>